<gene>
    <name evidence="2" type="ORF">JBS370_LOCUS42428</name>
</gene>
<dbReference type="EMBL" id="CAJOBD010056119">
    <property type="protein sequence ID" value="CAF4367563.1"/>
    <property type="molecule type" value="Genomic_DNA"/>
</dbReference>
<accession>A0A820M4D9</accession>
<dbReference type="AlphaFoldDB" id="A0A820M4D9"/>
<protein>
    <submittedName>
        <fullName evidence="2">Uncharacterized protein</fullName>
    </submittedName>
</protein>
<organism evidence="2 3">
    <name type="scientific">Rotaria sordida</name>
    <dbReference type="NCBI Taxonomy" id="392033"/>
    <lineage>
        <taxon>Eukaryota</taxon>
        <taxon>Metazoa</taxon>
        <taxon>Spiralia</taxon>
        <taxon>Gnathifera</taxon>
        <taxon>Rotifera</taxon>
        <taxon>Eurotatoria</taxon>
        <taxon>Bdelloidea</taxon>
        <taxon>Philodinida</taxon>
        <taxon>Philodinidae</taxon>
        <taxon>Rotaria</taxon>
    </lineage>
</organism>
<reference evidence="2" key="1">
    <citation type="submission" date="2021-02" db="EMBL/GenBank/DDBJ databases">
        <authorList>
            <person name="Nowell W R."/>
        </authorList>
    </citation>
    <scope>NUCLEOTIDE SEQUENCE</scope>
</reference>
<feature type="transmembrane region" description="Helical" evidence="1">
    <location>
        <begin position="20"/>
        <end position="46"/>
    </location>
</feature>
<name>A0A820M4D9_9BILA</name>
<evidence type="ECO:0000313" key="2">
    <source>
        <dbReference type="EMBL" id="CAF4367563.1"/>
    </source>
</evidence>
<keyword evidence="1" id="KW-0472">Membrane</keyword>
<sequence length="83" mass="9648">MYYSVRNIVTQIQNEIFVNIILKITSAVVIIPLVLILILFSCILTIRRNSYRGASLELYKLLYSSHKVHQLAVKNAPRRKTHH</sequence>
<proteinExistence type="predicted"/>
<evidence type="ECO:0000313" key="3">
    <source>
        <dbReference type="Proteomes" id="UP000663836"/>
    </source>
</evidence>
<comment type="caution">
    <text evidence="2">The sequence shown here is derived from an EMBL/GenBank/DDBJ whole genome shotgun (WGS) entry which is preliminary data.</text>
</comment>
<keyword evidence="1" id="KW-1133">Transmembrane helix</keyword>
<dbReference type="Proteomes" id="UP000663836">
    <property type="component" value="Unassembled WGS sequence"/>
</dbReference>
<keyword evidence="1" id="KW-0812">Transmembrane</keyword>
<evidence type="ECO:0000256" key="1">
    <source>
        <dbReference type="SAM" id="Phobius"/>
    </source>
</evidence>